<dbReference type="Pfam" id="PF04607">
    <property type="entry name" value="RelA_SpoT"/>
    <property type="match status" value="1"/>
</dbReference>
<reference evidence="3 4" key="1">
    <citation type="journal article" date="2020" name="Biotechnol. Biofuels">
        <title>New insights from the biogas microbiome by comprehensive genome-resolved metagenomics of nearly 1600 species originating from multiple anaerobic digesters.</title>
        <authorList>
            <person name="Campanaro S."/>
            <person name="Treu L."/>
            <person name="Rodriguez-R L.M."/>
            <person name="Kovalovszki A."/>
            <person name="Ziels R.M."/>
            <person name="Maus I."/>
            <person name="Zhu X."/>
            <person name="Kougias P.G."/>
            <person name="Basile A."/>
            <person name="Luo G."/>
            <person name="Schluter A."/>
            <person name="Konstantinidis K.T."/>
            <person name="Angelidaki I."/>
        </authorList>
    </citation>
    <scope>NUCLEOTIDE SEQUENCE [LARGE SCALE GENOMIC DNA]</scope>
    <source>
        <strain evidence="3">AS27yjCOA_165</strain>
    </source>
</reference>
<dbReference type="CDD" id="cd05399">
    <property type="entry name" value="NT_Rel-Spo_like"/>
    <property type="match status" value="1"/>
</dbReference>
<dbReference type="InterPro" id="IPR004095">
    <property type="entry name" value="TGS"/>
</dbReference>
<dbReference type="Pfam" id="PF02824">
    <property type="entry name" value="TGS"/>
    <property type="match status" value="1"/>
</dbReference>
<dbReference type="InterPro" id="IPR012676">
    <property type="entry name" value="TGS-like"/>
</dbReference>
<dbReference type="InterPro" id="IPR012675">
    <property type="entry name" value="Beta-grasp_dom_sf"/>
</dbReference>
<comment type="similarity">
    <text evidence="1">Belongs to the RelA/SpoT family.</text>
</comment>
<sequence>MSESIKIKKAKEIAFSYLGEKPRYSGESYYEHSLQVYKTLIKSGVTDESMLCGALLHHVEKEHDSEIEKALGPEILDVIRGLRKLSEYDIRFSSPKHSNDKYFIQTYLNLTKDIRVLLVRLIDRAVNIKTAYVHTPEMRNEIAEKALYLYSPICRLMGFSKITSALEDEAFKLVYPDQYYNVVKIVDKRKAEINKFFEDAVPFLKTILKENGVDAEIKTRIKHYFSIYKKALSYLAKGKNTEITYDNILDIAGMRIIVDTVEQCYLVEDILKNIWPEQPDERNDYIKTPKPSGYKSIHDIFNVSEDKNLEVQIRTHQMHEENEFGSASHFFYKIGNKFRENILENPNWLKEINYWENQSHFLENYEIAHFKEYVYAFTPKGDIIELPRGANIIDFAYYIHSKVGNNCTGGVVNGNIVKIDYEIKDGDRVEIMTTKHLKKPSPDWIKVAKTKKAVSMIRKALYS</sequence>
<dbReference type="GO" id="GO:0015969">
    <property type="term" value="P:guanosine tetraphosphate metabolic process"/>
    <property type="evidence" value="ECO:0007669"/>
    <property type="project" value="InterPro"/>
</dbReference>
<dbReference type="SMART" id="SM00954">
    <property type="entry name" value="RelA_SpoT"/>
    <property type="match status" value="1"/>
</dbReference>
<evidence type="ECO:0000313" key="4">
    <source>
        <dbReference type="Proteomes" id="UP000526033"/>
    </source>
</evidence>
<dbReference type="Gene3D" id="3.10.20.30">
    <property type="match status" value="1"/>
</dbReference>
<organism evidence="3 4">
    <name type="scientific">candidate division WWE3 bacterium</name>
    <dbReference type="NCBI Taxonomy" id="2053526"/>
    <lineage>
        <taxon>Bacteria</taxon>
        <taxon>Katanobacteria</taxon>
    </lineage>
</organism>
<dbReference type="SUPFAM" id="SSF81301">
    <property type="entry name" value="Nucleotidyltransferase"/>
    <property type="match status" value="1"/>
</dbReference>
<protein>
    <submittedName>
        <fullName evidence="3">Bifunctional (P)ppGpp synthetase/guanosine-3',5'-bis(Diphosphate) 3'-pyrophosphohydrolase</fullName>
    </submittedName>
</protein>
<dbReference type="PANTHER" id="PTHR21262:SF31">
    <property type="entry name" value="GTP PYROPHOSPHOKINASE"/>
    <property type="match status" value="1"/>
</dbReference>
<dbReference type="Proteomes" id="UP000526033">
    <property type="component" value="Unassembled WGS sequence"/>
</dbReference>
<dbReference type="PANTHER" id="PTHR21262">
    <property type="entry name" value="GUANOSINE-3',5'-BIS DIPHOSPHATE 3'-PYROPHOSPHOHYDROLASE"/>
    <property type="match status" value="1"/>
</dbReference>
<accession>A0A7X9HGE5</accession>
<evidence type="ECO:0000313" key="3">
    <source>
        <dbReference type="EMBL" id="NMB69814.1"/>
    </source>
</evidence>
<dbReference type="InterPro" id="IPR043519">
    <property type="entry name" value="NT_sf"/>
</dbReference>
<dbReference type="GO" id="GO:0005886">
    <property type="term" value="C:plasma membrane"/>
    <property type="evidence" value="ECO:0007669"/>
    <property type="project" value="TreeGrafter"/>
</dbReference>
<proteinExistence type="inferred from homology"/>
<dbReference type="SUPFAM" id="SSF109604">
    <property type="entry name" value="HD-domain/PDEase-like"/>
    <property type="match status" value="1"/>
</dbReference>
<gene>
    <name evidence="3" type="ORF">GYA27_01250</name>
</gene>
<dbReference type="InterPro" id="IPR033655">
    <property type="entry name" value="TGS_RelA/SpoT"/>
</dbReference>
<evidence type="ECO:0000259" key="2">
    <source>
        <dbReference type="PROSITE" id="PS51880"/>
    </source>
</evidence>
<dbReference type="Pfam" id="PF13328">
    <property type="entry name" value="HD_4"/>
    <property type="match status" value="1"/>
</dbReference>
<dbReference type="Gene3D" id="1.10.3210.10">
    <property type="entry name" value="Hypothetical protein af1432"/>
    <property type="match status" value="1"/>
</dbReference>
<evidence type="ECO:0000256" key="1">
    <source>
        <dbReference type="ARBA" id="ARBA00007476"/>
    </source>
</evidence>
<dbReference type="InterPro" id="IPR007685">
    <property type="entry name" value="RelA_SpoT"/>
</dbReference>
<dbReference type="CDD" id="cd01668">
    <property type="entry name" value="TGS_RSH"/>
    <property type="match status" value="1"/>
</dbReference>
<dbReference type="FunFam" id="3.10.20.30:FF:000002">
    <property type="entry name" value="GTP pyrophosphokinase (RelA/SpoT)"/>
    <property type="match status" value="1"/>
</dbReference>
<dbReference type="AlphaFoldDB" id="A0A7X9HGE5"/>
<dbReference type="GO" id="GO:0016787">
    <property type="term" value="F:hydrolase activity"/>
    <property type="evidence" value="ECO:0007669"/>
    <property type="project" value="UniProtKB-KW"/>
</dbReference>
<dbReference type="EMBL" id="JAAZNL010000012">
    <property type="protein sequence ID" value="NMB69814.1"/>
    <property type="molecule type" value="Genomic_DNA"/>
</dbReference>
<keyword evidence="3" id="KW-0378">Hydrolase</keyword>
<dbReference type="Gene3D" id="3.30.460.10">
    <property type="entry name" value="Beta Polymerase, domain 2"/>
    <property type="match status" value="1"/>
</dbReference>
<name>A0A7X9HGE5_UNCKA</name>
<feature type="domain" description="TGS" evidence="2">
    <location>
        <begin position="370"/>
        <end position="433"/>
    </location>
</feature>
<dbReference type="SUPFAM" id="SSF81271">
    <property type="entry name" value="TGS-like"/>
    <property type="match status" value="1"/>
</dbReference>
<comment type="caution">
    <text evidence="3">The sequence shown here is derived from an EMBL/GenBank/DDBJ whole genome shotgun (WGS) entry which is preliminary data.</text>
</comment>
<dbReference type="PROSITE" id="PS51880">
    <property type="entry name" value="TGS"/>
    <property type="match status" value="1"/>
</dbReference>